<dbReference type="SUPFAM" id="SSF56112">
    <property type="entry name" value="Protein kinase-like (PK-like)"/>
    <property type="match status" value="1"/>
</dbReference>
<dbReference type="InterPro" id="IPR001245">
    <property type="entry name" value="Ser-Thr/Tyr_kinase_cat_dom"/>
</dbReference>
<dbReference type="EMBL" id="WJXA01000011">
    <property type="protein sequence ID" value="KAF7127173.1"/>
    <property type="molecule type" value="Genomic_DNA"/>
</dbReference>
<evidence type="ECO:0000259" key="1">
    <source>
        <dbReference type="PROSITE" id="PS50011"/>
    </source>
</evidence>
<evidence type="ECO:0000313" key="3">
    <source>
        <dbReference type="Proteomes" id="UP000626092"/>
    </source>
</evidence>
<protein>
    <recommendedName>
        <fullName evidence="1">Protein kinase domain-containing protein</fullName>
    </recommendedName>
</protein>
<dbReference type="PANTHER" id="PTHR48055:SF2">
    <property type="entry name" value="RECEPTOR-LIKE PROTEIN KINASE 7"/>
    <property type="match status" value="1"/>
</dbReference>
<dbReference type="PROSITE" id="PS50011">
    <property type="entry name" value="PROTEIN_KINASE_DOM"/>
    <property type="match status" value="1"/>
</dbReference>
<sequence length="657" mass="72831">MDPEGCQMELRLLPGRLVLQKALSPLLIVSPAVGTAICHPNGISLQVYPEEQDDVFPILAAMLRIDPASVDYFHCSEPITAGFTPDNLHLFLSIADGLRTADEGITVTADYQRMEVAFALGRIVGYLTLSSLRKSCGSQGELLEGRSKAFLREEERKTASLGTDIPNNFMEIDDSEFVYAVVVGIASEDFRRIIRHFRHLSPFVEAFVTDEEVTFTFGPEEIVLRTENGNCIIGGINGYHRVNIRLSLLNPDSLLEASELSASVWMFKSPDSPDLLSFPVQQLGTYGYIAPEYAYTYKVNEKSDVYSFGVVLMELVTGKKPVEPEFGENNDIVQWVTSDMRSRGSVLHLVDSTISEAKKEDAARALTIAMHCTMKIPALRPSMRMVVQMLEEAEPCELTGIIVNKGGENALKKALSPLLKVSPASCTAICKPGGISLQAFPVEQNDVFPLLSAMLQIHPSSVDHYCCTQSITADFDPDFLDFILSFAPDEGNINIVAADYVDEEVNFASGASGGDFFRTRYLSNVLNEHFLEIDDSVFEYAVVVGIASEDFRRIIWHFRDLSPFVEAIVTDEDVTFIFGPEEIVLRTEDGNCVIGGINGYNRVTIRLSLLNPDSLLEASELSASVWMLKSRDWPDMLSCPVQQIGNVVFYFKNEHTL</sequence>
<gene>
    <name evidence="2" type="ORF">RHSIM_Rhsim11G0146200</name>
</gene>
<name>A0A834G7A2_RHOSS</name>
<keyword evidence="3" id="KW-1185">Reference proteome</keyword>
<dbReference type="InterPro" id="IPR011009">
    <property type="entry name" value="Kinase-like_dom_sf"/>
</dbReference>
<dbReference type="GO" id="GO:0016020">
    <property type="term" value="C:membrane"/>
    <property type="evidence" value="ECO:0007669"/>
    <property type="project" value="TreeGrafter"/>
</dbReference>
<organism evidence="2 3">
    <name type="scientific">Rhododendron simsii</name>
    <name type="common">Sims's rhododendron</name>
    <dbReference type="NCBI Taxonomy" id="118357"/>
    <lineage>
        <taxon>Eukaryota</taxon>
        <taxon>Viridiplantae</taxon>
        <taxon>Streptophyta</taxon>
        <taxon>Embryophyta</taxon>
        <taxon>Tracheophyta</taxon>
        <taxon>Spermatophyta</taxon>
        <taxon>Magnoliopsida</taxon>
        <taxon>eudicotyledons</taxon>
        <taxon>Gunneridae</taxon>
        <taxon>Pentapetalae</taxon>
        <taxon>asterids</taxon>
        <taxon>Ericales</taxon>
        <taxon>Ericaceae</taxon>
        <taxon>Ericoideae</taxon>
        <taxon>Rhodoreae</taxon>
        <taxon>Rhododendron</taxon>
    </lineage>
</organism>
<dbReference type="OrthoDB" id="1582958at2759"/>
<feature type="domain" description="Protein kinase" evidence="1">
    <location>
        <begin position="1"/>
        <end position="397"/>
    </location>
</feature>
<dbReference type="Proteomes" id="UP000626092">
    <property type="component" value="Unassembled WGS sequence"/>
</dbReference>
<dbReference type="GO" id="GO:0005524">
    <property type="term" value="F:ATP binding"/>
    <property type="evidence" value="ECO:0007669"/>
    <property type="project" value="InterPro"/>
</dbReference>
<dbReference type="Gene3D" id="1.10.510.10">
    <property type="entry name" value="Transferase(Phosphotransferase) domain 1"/>
    <property type="match status" value="1"/>
</dbReference>
<dbReference type="Pfam" id="PF07714">
    <property type="entry name" value="PK_Tyr_Ser-Thr"/>
    <property type="match status" value="1"/>
</dbReference>
<dbReference type="InterPro" id="IPR000719">
    <property type="entry name" value="Prot_kinase_dom"/>
</dbReference>
<comment type="caution">
    <text evidence="2">The sequence shown here is derived from an EMBL/GenBank/DDBJ whole genome shotgun (WGS) entry which is preliminary data.</text>
</comment>
<dbReference type="Gene3D" id="3.70.10.10">
    <property type="match status" value="1"/>
</dbReference>
<dbReference type="AlphaFoldDB" id="A0A834G7A2"/>
<dbReference type="InterPro" id="IPR051564">
    <property type="entry name" value="LRR_receptor-like_kinase"/>
</dbReference>
<dbReference type="PANTHER" id="PTHR48055">
    <property type="entry name" value="LEUCINE-RICH REPEAT RECEPTOR PROTEIN KINASE EMS1"/>
    <property type="match status" value="1"/>
</dbReference>
<accession>A0A834G7A2</accession>
<dbReference type="GO" id="GO:0004672">
    <property type="term" value="F:protein kinase activity"/>
    <property type="evidence" value="ECO:0007669"/>
    <property type="project" value="InterPro"/>
</dbReference>
<reference evidence="2" key="1">
    <citation type="submission" date="2019-11" db="EMBL/GenBank/DDBJ databases">
        <authorList>
            <person name="Liu Y."/>
            <person name="Hou J."/>
            <person name="Li T.-Q."/>
            <person name="Guan C.-H."/>
            <person name="Wu X."/>
            <person name="Wu H.-Z."/>
            <person name="Ling F."/>
            <person name="Zhang R."/>
            <person name="Shi X.-G."/>
            <person name="Ren J.-P."/>
            <person name="Chen E.-F."/>
            <person name="Sun J.-M."/>
        </authorList>
    </citation>
    <scope>NUCLEOTIDE SEQUENCE</scope>
    <source>
        <strain evidence="2">Adult_tree_wgs_1</strain>
        <tissue evidence="2">Leaves</tissue>
    </source>
</reference>
<evidence type="ECO:0000313" key="2">
    <source>
        <dbReference type="EMBL" id="KAF7127173.1"/>
    </source>
</evidence>
<proteinExistence type="predicted"/>